<evidence type="ECO:0000313" key="1">
    <source>
        <dbReference type="EMBL" id="CAH1958281.1"/>
    </source>
</evidence>
<dbReference type="Proteomes" id="UP001152888">
    <property type="component" value="Unassembled WGS sequence"/>
</dbReference>
<dbReference type="OrthoDB" id="6766673at2759"/>
<reference evidence="1" key="1">
    <citation type="submission" date="2022-03" db="EMBL/GenBank/DDBJ databases">
        <authorList>
            <person name="Sayadi A."/>
        </authorList>
    </citation>
    <scope>NUCLEOTIDE SEQUENCE</scope>
</reference>
<dbReference type="AlphaFoldDB" id="A0A9P0NVR8"/>
<comment type="caution">
    <text evidence="1">The sequence shown here is derived from an EMBL/GenBank/DDBJ whole genome shotgun (WGS) entry which is preliminary data.</text>
</comment>
<dbReference type="EMBL" id="CAKOFQ010006676">
    <property type="protein sequence ID" value="CAH1958281.1"/>
    <property type="molecule type" value="Genomic_DNA"/>
</dbReference>
<keyword evidence="2" id="KW-1185">Reference proteome</keyword>
<evidence type="ECO:0000313" key="2">
    <source>
        <dbReference type="Proteomes" id="UP001152888"/>
    </source>
</evidence>
<gene>
    <name evidence="1" type="ORF">ACAOBT_LOCUS2570</name>
</gene>
<protein>
    <submittedName>
        <fullName evidence="1">Uncharacterized protein</fullName>
    </submittedName>
</protein>
<organism evidence="1 2">
    <name type="scientific">Acanthoscelides obtectus</name>
    <name type="common">Bean weevil</name>
    <name type="synonym">Bruchus obtectus</name>
    <dbReference type="NCBI Taxonomy" id="200917"/>
    <lineage>
        <taxon>Eukaryota</taxon>
        <taxon>Metazoa</taxon>
        <taxon>Ecdysozoa</taxon>
        <taxon>Arthropoda</taxon>
        <taxon>Hexapoda</taxon>
        <taxon>Insecta</taxon>
        <taxon>Pterygota</taxon>
        <taxon>Neoptera</taxon>
        <taxon>Endopterygota</taxon>
        <taxon>Coleoptera</taxon>
        <taxon>Polyphaga</taxon>
        <taxon>Cucujiformia</taxon>
        <taxon>Chrysomeloidea</taxon>
        <taxon>Chrysomelidae</taxon>
        <taxon>Bruchinae</taxon>
        <taxon>Bruchini</taxon>
        <taxon>Acanthoscelides</taxon>
    </lineage>
</organism>
<accession>A0A9P0NVR8</accession>
<name>A0A9P0NVR8_ACAOB</name>
<proteinExistence type="predicted"/>
<sequence length="105" mass="11213">MLGAVVAGCPQKSVDYTPTACAEEETITKEASGSSGLVLKATTMKAGPINDAVRVQIQSVGVVKILELNAISSFYPKHKQIDYLKTAQLQLLDSEITHMSMSVDT</sequence>